<gene>
    <name evidence="10" type="ORF">EJ08DRAFT_577336</name>
</gene>
<evidence type="ECO:0000256" key="4">
    <source>
        <dbReference type="ARBA" id="ARBA00023015"/>
    </source>
</evidence>
<feature type="region of interest" description="Disordered" evidence="7">
    <location>
        <begin position="388"/>
        <end position="453"/>
    </location>
</feature>
<keyword evidence="5" id="KW-0804">Transcription</keyword>
<dbReference type="OrthoDB" id="6141102at2759"/>
<dbReference type="GO" id="GO:0003682">
    <property type="term" value="F:chromatin binding"/>
    <property type="evidence" value="ECO:0007669"/>
    <property type="project" value="TreeGrafter"/>
</dbReference>
<feature type="domain" description="CXC" evidence="9">
    <location>
        <begin position="48"/>
        <end position="154"/>
    </location>
</feature>
<evidence type="ECO:0000256" key="3">
    <source>
        <dbReference type="ARBA" id="ARBA00022691"/>
    </source>
</evidence>
<evidence type="ECO:0000313" key="10">
    <source>
        <dbReference type="EMBL" id="KAF2436792.1"/>
    </source>
</evidence>
<evidence type="ECO:0000256" key="7">
    <source>
        <dbReference type="SAM" id="MobiDB-lite"/>
    </source>
</evidence>
<name>A0A9P4U5A5_9PEZI</name>
<keyword evidence="11" id="KW-1185">Reference proteome</keyword>
<organism evidence="10 11">
    <name type="scientific">Tothia fuscella</name>
    <dbReference type="NCBI Taxonomy" id="1048955"/>
    <lineage>
        <taxon>Eukaryota</taxon>
        <taxon>Fungi</taxon>
        <taxon>Dikarya</taxon>
        <taxon>Ascomycota</taxon>
        <taxon>Pezizomycotina</taxon>
        <taxon>Dothideomycetes</taxon>
        <taxon>Pleosporomycetidae</taxon>
        <taxon>Venturiales</taxon>
        <taxon>Cylindrosympodiaceae</taxon>
        <taxon>Tothia</taxon>
    </lineage>
</organism>
<dbReference type="EMBL" id="MU007009">
    <property type="protein sequence ID" value="KAF2436792.1"/>
    <property type="molecule type" value="Genomic_DNA"/>
</dbReference>
<dbReference type="PANTHER" id="PTHR45747:SF4">
    <property type="entry name" value="HISTONE-LYSINE N-METHYLTRANSFERASE E(Z)"/>
    <property type="match status" value="1"/>
</dbReference>
<dbReference type="AlphaFoldDB" id="A0A9P4U5A5"/>
<keyword evidence="2" id="KW-0808">Transferase</keyword>
<dbReference type="GO" id="GO:0005634">
    <property type="term" value="C:nucleus"/>
    <property type="evidence" value="ECO:0007669"/>
    <property type="project" value="TreeGrafter"/>
</dbReference>
<feature type="compositionally biased region" description="Basic residues" evidence="7">
    <location>
        <begin position="441"/>
        <end position="453"/>
    </location>
</feature>
<dbReference type="GO" id="GO:0031507">
    <property type="term" value="P:heterochromatin formation"/>
    <property type="evidence" value="ECO:0007669"/>
    <property type="project" value="TreeGrafter"/>
</dbReference>
<evidence type="ECO:0000256" key="2">
    <source>
        <dbReference type="ARBA" id="ARBA00022679"/>
    </source>
</evidence>
<dbReference type="InterPro" id="IPR045318">
    <property type="entry name" value="EZH1/2-like"/>
</dbReference>
<dbReference type="PROSITE" id="PS51633">
    <property type="entry name" value="CXC"/>
    <property type="match status" value="1"/>
</dbReference>
<keyword evidence="3" id="KW-0949">S-adenosyl-L-methionine</keyword>
<proteinExistence type="predicted"/>
<protein>
    <submittedName>
        <fullName evidence="10">SET domain-containing protein</fullName>
    </submittedName>
</protein>
<reference evidence="10" key="1">
    <citation type="journal article" date="2020" name="Stud. Mycol.">
        <title>101 Dothideomycetes genomes: a test case for predicting lifestyles and emergence of pathogens.</title>
        <authorList>
            <person name="Haridas S."/>
            <person name="Albert R."/>
            <person name="Binder M."/>
            <person name="Bloem J."/>
            <person name="Labutti K."/>
            <person name="Salamov A."/>
            <person name="Andreopoulos B."/>
            <person name="Baker S."/>
            <person name="Barry K."/>
            <person name="Bills G."/>
            <person name="Bluhm B."/>
            <person name="Cannon C."/>
            <person name="Castanera R."/>
            <person name="Culley D."/>
            <person name="Daum C."/>
            <person name="Ezra D."/>
            <person name="Gonzalez J."/>
            <person name="Henrissat B."/>
            <person name="Kuo A."/>
            <person name="Liang C."/>
            <person name="Lipzen A."/>
            <person name="Lutzoni F."/>
            <person name="Magnuson J."/>
            <person name="Mondo S."/>
            <person name="Nolan M."/>
            <person name="Ohm R."/>
            <person name="Pangilinan J."/>
            <person name="Park H.-J."/>
            <person name="Ramirez L."/>
            <person name="Alfaro M."/>
            <person name="Sun H."/>
            <person name="Tritt A."/>
            <person name="Yoshinaga Y."/>
            <person name="Zwiers L.-H."/>
            <person name="Turgeon B."/>
            <person name="Goodwin S."/>
            <person name="Spatafora J."/>
            <person name="Crous P."/>
            <person name="Grigoriev I."/>
        </authorList>
    </citation>
    <scope>NUCLEOTIDE SEQUENCE</scope>
    <source>
        <strain evidence="10">CBS 130266</strain>
    </source>
</reference>
<evidence type="ECO:0000313" key="11">
    <source>
        <dbReference type="Proteomes" id="UP000800235"/>
    </source>
</evidence>
<dbReference type="Pfam" id="PF00856">
    <property type="entry name" value="SET"/>
    <property type="match status" value="1"/>
</dbReference>
<dbReference type="GO" id="GO:0140951">
    <property type="term" value="F:histone H3K27 trimethyltransferase activity"/>
    <property type="evidence" value="ECO:0007669"/>
    <property type="project" value="UniProtKB-EC"/>
</dbReference>
<dbReference type="SMART" id="SM00317">
    <property type="entry name" value="SET"/>
    <property type="match status" value="1"/>
</dbReference>
<comment type="caution">
    <text evidence="10">The sequence shown here is derived from an EMBL/GenBank/DDBJ whole genome shotgun (WGS) entry which is preliminary data.</text>
</comment>
<dbReference type="InterPro" id="IPR026489">
    <property type="entry name" value="CXC_dom"/>
</dbReference>
<evidence type="ECO:0000259" key="9">
    <source>
        <dbReference type="PROSITE" id="PS51633"/>
    </source>
</evidence>
<dbReference type="InterPro" id="IPR046341">
    <property type="entry name" value="SET_dom_sf"/>
</dbReference>
<dbReference type="InterPro" id="IPR001214">
    <property type="entry name" value="SET_dom"/>
</dbReference>
<dbReference type="GO" id="GO:0032259">
    <property type="term" value="P:methylation"/>
    <property type="evidence" value="ECO:0007669"/>
    <property type="project" value="UniProtKB-KW"/>
</dbReference>
<dbReference type="PROSITE" id="PS50280">
    <property type="entry name" value="SET"/>
    <property type="match status" value="1"/>
</dbReference>
<dbReference type="SUPFAM" id="SSF82199">
    <property type="entry name" value="SET domain"/>
    <property type="match status" value="1"/>
</dbReference>
<evidence type="ECO:0000256" key="1">
    <source>
        <dbReference type="ARBA" id="ARBA00022603"/>
    </source>
</evidence>
<dbReference type="PANTHER" id="PTHR45747">
    <property type="entry name" value="HISTONE-LYSINE N-METHYLTRANSFERASE E(Z)"/>
    <property type="match status" value="1"/>
</dbReference>
<evidence type="ECO:0000256" key="5">
    <source>
        <dbReference type="ARBA" id="ARBA00023163"/>
    </source>
</evidence>
<feature type="region of interest" description="Disordered" evidence="7">
    <location>
        <begin position="298"/>
        <end position="368"/>
    </location>
</feature>
<evidence type="ECO:0000256" key="6">
    <source>
        <dbReference type="ARBA" id="ARBA00048568"/>
    </source>
</evidence>
<accession>A0A9P4U5A5</accession>
<keyword evidence="4" id="KW-0805">Transcription regulation</keyword>
<dbReference type="Pfam" id="PF18264">
    <property type="entry name" value="preSET_CXC"/>
    <property type="match status" value="1"/>
</dbReference>
<feature type="compositionally biased region" description="Polar residues" evidence="7">
    <location>
        <begin position="326"/>
        <end position="362"/>
    </location>
</feature>
<dbReference type="InterPro" id="IPR041355">
    <property type="entry name" value="Pre-SET_CXC"/>
</dbReference>
<keyword evidence="1" id="KW-0489">Methyltransferase</keyword>
<evidence type="ECO:0000259" key="8">
    <source>
        <dbReference type="PROSITE" id="PS50280"/>
    </source>
</evidence>
<feature type="domain" description="SET" evidence="8">
    <location>
        <begin position="169"/>
        <end position="290"/>
    </location>
</feature>
<dbReference type="Gene3D" id="2.170.270.10">
    <property type="entry name" value="SET domain"/>
    <property type="match status" value="1"/>
</dbReference>
<sequence>MDYTPSAEDFEDLYISDYEGFRIKNTKKLIQPVIQRKNYIADSRKGKSKREGYDKDRLLDQRKPFQPCDHDGPCSKALGCPCAVMEISCEKYCGCPKGCERRFRGCACASRGKPCSGKSCRCLDNNRECDPDLCGECGVIEVLGPMNRNAEPEFLAKRCRNCYIQRGIPKRTLMGTSSIHGFGLFMGEDIQAEEFIGEYKGELLASSEGERRGNIDWYRHLSYLFALNHEQDIDSMKYGNKMRFINEPPPDDPGKQNCYPKTYLCNTVLRLGLFALRDLKVGEELYFSYGERFAYKQSKEAQSPVKKGRGKAVAVQSKKSAKKSNTGKSIAGSSSRGTPSIATHSRATSQSSTIPPSETSFPRSGRRAQSLRELVPVHTDQEVNEAFGGEVALEPEFYEKDPEDDSDFQIDEDTVMGEVESSEHGVSSEMDAKVQVSPVKSPRKRRRAGGHCS</sequence>
<comment type="catalytic activity">
    <reaction evidence="6">
        <text>L-lysyl(27)-[histone H3] + 3 S-adenosyl-L-methionine = N(6),N(6),N(6)-trimethyl-L-lysyl(27)-[histone H3] + 3 S-adenosyl-L-homocysteine + 3 H(+)</text>
        <dbReference type="Rhea" id="RHEA:60292"/>
        <dbReference type="Rhea" id="RHEA-COMP:15535"/>
        <dbReference type="Rhea" id="RHEA-COMP:15548"/>
        <dbReference type="ChEBI" id="CHEBI:15378"/>
        <dbReference type="ChEBI" id="CHEBI:29969"/>
        <dbReference type="ChEBI" id="CHEBI:57856"/>
        <dbReference type="ChEBI" id="CHEBI:59789"/>
        <dbReference type="ChEBI" id="CHEBI:61961"/>
        <dbReference type="EC" id="2.1.1.356"/>
    </reaction>
</comment>
<dbReference type="Proteomes" id="UP000800235">
    <property type="component" value="Unassembled WGS sequence"/>
</dbReference>
<feature type="compositionally biased region" description="Acidic residues" evidence="7">
    <location>
        <begin position="401"/>
        <end position="415"/>
    </location>
</feature>